<keyword evidence="2 4" id="KW-0863">Zinc-finger</keyword>
<evidence type="ECO:0000256" key="2">
    <source>
        <dbReference type="ARBA" id="ARBA00022771"/>
    </source>
</evidence>
<comment type="caution">
    <text evidence="7">The sequence shown here is derived from an EMBL/GenBank/DDBJ whole genome shotgun (WGS) entry which is preliminary data.</text>
</comment>
<sequence length="499" mass="56185">MNNRCYGCASKFNIFKKELGCKNCGRSFCCGCLTYSALVSRYGNTEQKVCKQCHGNLTSGRKKNDAARWSPPENYKKRVAALEAKQATNQSSDHGSGKNSTLSFIPTKGLSKEDQTIAQRLQKLKEDTKPKLVPTEKEIESRLAALKVPVHPVPSAKEIEDRLATLQGRTAPSQAPPPVHQPPDTRTQMEQANDLITQMTEEFAIDNQQHPEADSSEASVSSLNNLNKRDAGSMDENLDDERLTVKWLEEEKSRMLAEAMEELGQEEHSQEQLLLMAKRLALLQGHNPDHVTMTEFQQPDSEDETEQEFISRVLKRLSEEAALDEASGYNIPPERSGPENIETHKPKSNRKHVSMAQPRPIVKKFCFMFSLYKVHAYSMRGHQLQCNTYKLNRPLSAMCLEYYIAEFSRLIPSLKLPPLCALAQTVRRRMKRKSCPGAAYVIRMPAFDATHATETCTATVALGKAMTDMIEKSTVHQVTLPLRKPSEAHNFRNTDIFFG</sequence>
<evidence type="ECO:0000256" key="4">
    <source>
        <dbReference type="PROSITE-ProRule" id="PRU00091"/>
    </source>
</evidence>
<dbReference type="InterPro" id="IPR000306">
    <property type="entry name" value="Znf_FYVE"/>
</dbReference>
<dbReference type="EMBL" id="JAROKS010000018">
    <property type="protein sequence ID" value="KAK1793390.1"/>
    <property type="molecule type" value="Genomic_DNA"/>
</dbReference>
<dbReference type="AlphaFoldDB" id="A0AAD8Z692"/>
<dbReference type="GO" id="GO:0032154">
    <property type="term" value="C:cleavage furrow"/>
    <property type="evidence" value="ECO:0007669"/>
    <property type="project" value="TreeGrafter"/>
</dbReference>
<keyword evidence="3" id="KW-0862">Zinc</keyword>
<dbReference type="GO" id="GO:0008270">
    <property type="term" value="F:zinc ion binding"/>
    <property type="evidence" value="ECO:0007669"/>
    <property type="project" value="UniProtKB-KW"/>
</dbReference>
<evidence type="ECO:0000256" key="5">
    <source>
        <dbReference type="SAM" id="MobiDB-lite"/>
    </source>
</evidence>
<dbReference type="InterPro" id="IPR011011">
    <property type="entry name" value="Znf_FYVE_PHD"/>
</dbReference>
<dbReference type="PANTHER" id="PTHR46603:SF1">
    <property type="entry name" value="ABSCISSION_NOCUT CHECKPOINT REGULATOR"/>
    <property type="match status" value="1"/>
</dbReference>
<dbReference type="PANTHER" id="PTHR46603">
    <property type="entry name" value="ABSCISSION/NOCUT CHECKPOINT REGULATOR"/>
    <property type="match status" value="1"/>
</dbReference>
<dbReference type="CDD" id="cd15749">
    <property type="entry name" value="FYVE_ZFY19"/>
    <property type="match status" value="1"/>
</dbReference>
<dbReference type="SUPFAM" id="SSF57903">
    <property type="entry name" value="FYVE/PHD zinc finger"/>
    <property type="match status" value="1"/>
</dbReference>
<dbReference type="SMART" id="SM00064">
    <property type="entry name" value="FYVE"/>
    <property type="match status" value="1"/>
</dbReference>
<evidence type="ECO:0000259" key="6">
    <source>
        <dbReference type="PROSITE" id="PS50178"/>
    </source>
</evidence>
<feature type="region of interest" description="Disordered" evidence="5">
    <location>
        <begin position="85"/>
        <end position="108"/>
    </location>
</feature>
<protein>
    <recommendedName>
        <fullName evidence="6">FYVE-type domain-containing protein</fullName>
    </recommendedName>
</protein>
<dbReference type="GO" id="GO:0032266">
    <property type="term" value="F:phosphatidylinositol-3-phosphate binding"/>
    <property type="evidence" value="ECO:0007669"/>
    <property type="project" value="TreeGrafter"/>
</dbReference>
<dbReference type="GO" id="GO:0044878">
    <property type="term" value="P:mitotic cytokinesis checkpoint signaling"/>
    <property type="evidence" value="ECO:0007669"/>
    <property type="project" value="TreeGrafter"/>
</dbReference>
<dbReference type="GO" id="GO:0005813">
    <property type="term" value="C:centrosome"/>
    <property type="evidence" value="ECO:0007669"/>
    <property type="project" value="TreeGrafter"/>
</dbReference>
<feature type="compositionally biased region" description="Polar residues" evidence="5">
    <location>
        <begin position="86"/>
        <end position="104"/>
    </location>
</feature>
<dbReference type="GO" id="GO:0009838">
    <property type="term" value="P:abscission"/>
    <property type="evidence" value="ECO:0007669"/>
    <property type="project" value="TreeGrafter"/>
</dbReference>
<dbReference type="Gene3D" id="3.30.40.10">
    <property type="entry name" value="Zinc/RING finger domain, C3HC4 (zinc finger)"/>
    <property type="match status" value="1"/>
</dbReference>
<evidence type="ECO:0000256" key="3">
    <source>
        <dbReference type="ARBA" id="ARBA00022833"/>
    </source>
</evidence>
<feature type="domain" description="FYVE-type" evidence="6">
    <location>
        <begin position="1"/>
        <end position="58"/>
    </location>
</feature>
<keyword evidence="8" id="KW-1185">Reference proteome</keyword>
<evidence type="ECO:0000313" key="8">
    <source>
        <dbReference type="Proteomes" id="UP001239994"/>
    </source>
</evidence>
<gene>
    <name evidence="7" type="ORF">P4O66_011775</name>
</gene>
<organism evidence="7 8">
    <name type="scientific">Electrophorus voltai</name>
    <dbReference type="NCBI Taxonomy" id="2609070"/>
    <lineage>
        <taxon>Eukaryota</taxon>
        <taxon>Metazoa</taxon>
        <taxon>Chordata</taxon>
        <taxon>Craniata</taxon>
        <taxon>Vertebrata</taxon>
        <taxon>Euteleostomi</taxon>
        <taxon>Actinopterygii</taxon>
        <taxon>Neopterygii</taxon>
        <taxon>Teleostei</taxon>
        <taxon>Ostariophysi</taxon>
        <taxon>Gymnotiformes</taxon>
        <taxon>Gymnotoidei</taxon>
        <taxon>Gymnotidae</taxon>
        <taxon>Electrophorus</taxon>
    </lineage>
</organism>
<name>A0AAD8Z692_9TELE</name>
<evidence type="ECO:0000256" key="1">
    <source>
        <dbReference type="ARBA" id="ARBA00022723"/>
    </source>
</evidence>
<dbReference type="InterPro" id="IPR017455">
    <property type="entry name" value="Znf_FYVE-rel"/>
</dbReference>
<reference evidence="7" key="1">
    <citation type="submission" date="2023-03" db="EMBL/GenBank/DDBJ databases">
        <title>Electrophorus voltai genome.</title>
        <authorList>
            <person name="Bian C."/>
        </authorList>
    </citation>
    <scope>NUCLEOTIDE SEQUENCE</scope>
    <source>
        <strain evidence="7">CB-2022</strain>
        <tissue evidence="7">Muscle</tissue>
    </source>
</reference>
<dbReference type="GO" id="GO:0030496">
    <property type="term" value="C:midbody"/>
    <property type="evidence" value="ECO:0007669"/>
    <property type="project" value="TreeGrafter"/>
</dbReference>
<keyword evidence="1" id="KW-0479">Metal-binding</keyword>
<dbReference type="Proteomes" id="UP001239994">
    <property type="component" value="Unassembled WGS sequence"/>
</dbReference>
<accession>A0AAD8Z692</accession>
<dbReference type="Pfam" id="PF01363">
    <property type="entry name" value="FYVE"/>
    <property type="match status" value="1"/>
</dbReference>
<evidence type="ECO:0000313" key="7">
    <source>
        <dbReference type="EMBL" id="KAK1793390.1"/>
    </source>
</evidence>
<proteinExistence type="predicted"/>
<dbReference type="PROSITE" id="PS50178">
    <property type="entry name" value="ZF_FYVE"/>
    <property type="match status" value="1"/>
</dbReference>
<feature type="region of interest" description="Disordered" evidence="5">
    <location>
        <begin position="324"/>
        <end position="354"/>
    </location>
</feature>
<dbReference type="InterPro" id="IPR013083">
    <property type="entry name" value="Znf_RING/FYVE/PHD"/>
</dbReference>